<protein>
    <submittedName>
        <fullName evidence="1">Uncharacterized protein</fullName>
    </submittedName>
</protein>
<dbReference type="AlphaFoldDB" id="A0A382R3J6"/>
<proteinExistence type="predicted"/>
<accession>A0A382R3J6</accession>
<evidence type="ECO:0000313" key="1">
    <source>
        <dbReference type="EMBL" id="SVC91161.1"/>
    </source>
</evidence>
<dbReference type="EMBL" id="UINC01118196">
    <property type="protein sequence ID" value="SVC91161.1"/>
    <property type="molecule type" value="Genomic_DNA"/>
</dbReference>
<reference evidence="1" key="1">
    <citation type="submission" date="2018-05" db="EMBL/GenBank/DDBJ databases">
        <authorList>
            <person name="Lanie J.A."/>
            <person name="Ng W.-L."/>
            <person name="Kazmierczak K.M."/>
            <person name="Andrzejewski T.M."/>
            <person name="Davidsen T.M."/>
            <person name="Wayne K.J."/>
            <person name="Tettelin H."/>
            <person name="Glass J.I."/>
            <person name="Rusch D."/>
            <person name="Podicherti R."/>
            <person name="Tsui H.-C.T."/>
            <person name="Winkler M.E."/>
        </authorList>
    </citation>
    <scope>NUCLEOTIDE SEQUENCE</scope>
</reference>
<sequence>MPLNARLMLNEAVGFTGESVESVSMAINRYGREAKMEPISVSVTQEGSGASSFFRGIAVFTPEYDEGAEQG</sequence>
<gene>
    <name evidence="1" type="ORF">METZ01_LOCUS344015</name>
</gene>
<name>A0A382R3J6_9ZZZZ</name>
<organism evidence="1">
    <name type="scientific">marine metagenome</name>
    <dbReference type="NCBI Taxonomy" id="408172"/>
    <lineage>
        <taxon>unclassified sequences</taxon>
        <taxon>metagenomes</taxon>
        <taxon>ecological metagenomes</taxon>
    </lineage>
</organism>